<sequence>MPASGATTVAPSVPVWSGSFTMSRAGACPQVSSRHFCPQGKGSWMFGAAARPLPAAVVVPVAVVVPAGLDAAEAGAAVASAAPSSAATAVADIAATVVPVAGAVSVNRVI</sequence>
<proteinExistence type="predicted"/>
<protein>
    <submittedName>
        <fullName evidence="1">Uncharacterized protein</fullName>
    </submittedName>
</protein>
<dbReference type="Proteomes" id="UP000655287">
    <property type="component" value="Unassembled WGS sequence"/>
</dbReference>
<dbReference type="AlphaFoldDB" id="A0A919R3W0"/>
<evidence type="ECO:0000313" key="2">
    <source>
        <dbReference type="Proteomes" id="UP000655287"/>
    </source>
</evidence>
<comment type="caution">
    <text evidence="1">The sequence shown here is derived from an EMBL/GenBank/DDBJ whole genome shotgun (WGS) entry which is preliminary data.</text>
</comment>
<evidence type="ECO:0000313" key="1">
    <source>
        <dbReference type="EMBL" id="GII77875.1"/>
    </source>
</evidence>
<name>A0A919R3W0_9ACTN</name>
<dbReference type="EMBL" id="BOOU01000042">
    <property type="protein sequence ID" value="GII77875.1"/>
    <property type="molecule type" value="Genomic_DNA"/>
</dbReference>
<organism evidence="1 2">
    <name type="scientific">Sphaerisporangium rufum</name>
    <dbReference type="NCBI Taxonomy" id="1381558"/>
    <lineage>
        <taxon>Bacteria</taxon>
        <taxon>Bacillati</taxon>
        <taxon>Actinomycetota</taxon>
        <taxon>Actinomycetes</taxon>
        <taxon>Streptosporangiales</taxon>
        <taxon>Streptosporangiaceae</taxon>
        <taxon>Sphaerisporangium</taxon>
    </lineage>
</organism>
<keyword evidence="2" id="KW-1185">Reference proteome</keyword>
<reference evidence="1" key="1">
    <citation type="submission" date="2021-01" db="EMBL/GenBank/DDBJ databases">
        <title>Whole genome shotgun sequence of Sphaerisporangium rufum NBRC 109079.</title>
        <authorList>
            <person name="Komaki H."/>
            <person name="Tamura T."/>
        </authorList>
    </citation>
    <scope>NUCLEOTIDE SEQUENCE</scope>
    <source>
        <strain evidence="1">NBRC 109079</strain>
    </source>
</reference>
<gene>
    <name evidence="1" type="ORF">Sru01_28570</name>
</gene>
<accession>A0A919R3W0</accession>